<feature type="region of interest" description="Disordered" evidence="2">
    <location>
        <begin position="153"/>
        <end position="210"/>
    </location>
</feature>
<protein>
    <submittedName>
        <fullName evidence="4">Cyclic nucleotide-binding protein</fullName>
    </submittedName>
</protein>
<feature type="coiled-coil region" evidence="1">
    <location>
        <begin position="451"/>
        <end position="478"/>
    </location>
</feature>
<reference evidence="4 5" key="1">
    <citation type="journal article" date="2015" name="Sci. Rep.">
        <title>Genome of the facultative scuticociliatosis pathogen Pseudocohnilembus persalinus provides insight into its virulence through horizontal gene transfer.</title>
        <authorList>
            <person name="Xiong J."/>
            <person name="Wang G."/>
            <person name="Cheng J."/>
            <person name="Tian M."/>
            <person name="Pan X."/>
            <person name="Warren A."/>
            <person name="Jiang C."/>
            <person name="Yuan D."/>
            <person name="Miao W."/>
        </authorList>
    </citation>
    <scope>NUCLEOTIDE SEQUENCE [LARGE SCALE GENOMIC DNA]</scope>
    <source>
        <strain evidence="4">36N120E</strain>
    </source>
</reference>
<sequence>MNENSELNYTNDKNQFKTNLENRQKQKNLFNYQDHKDLQSKMQMFHLQDQSVILEQLDESQKNILEGQNTDFFQDSLFTKQQNFNENEVQQNDDIIENDNIGLIQINDSQNIINTTQMRQQLNQINENQQQCRGSKNIEELQGKSQEDDHINNSVQQDSKQSQQNSKQLIQEINQSEDPSSISNEQNDEQNFDDKQQQQNDTKTQRKLKQKARINYIQSLNSRSAINNSSCQHNSEMNKTSVYWSVGCMVSVLLYLPQTNIEIVFATFANLFTTGVFGYALNTIGMILQEVNKKKKQYNSQRQRVNRFFVQRKIPQQLRQRITLYLDFVYEQSKNNNHEEEEQILKTVSKQLKKDKSKKWSKGCELCGDINHFFGICPQIHLIIDIKQMVYDYVNMDTQLRSAYIRNSPKTQNAISLYEIIQEIVEDIFDEQISEQELVDKANQWADFYEIQARQFEAQNYNQTMEELNKKKAKYEQNILQQITYQNINLIFNTILGKNQNKI</sequence>
<evidence type="ECO:0000256" key="1">
    <source>
        <dbReference type="SAM" id="Coils"/>
    </source>
</evidence>
<dbReference type="GO" id="GO:0098855">
    <property type="term" value="C:HCN channel complex"/>
    <property type="evidence" value="ECO:0007669"/>
    <property type="project" value="TreeGrafter"/>
</dbReference>
<gene>
    <name evidence="4" type="ORF">PPERSA_03005</name>
</gene>
<evidence type="ECO:0000256" key="2">
    <source>
        <dbReference type="SAM" id="MobiDB-lite"/>
    </source>
</evidence>
<evidence type="ECO:0000313" key="4">
    <source>
        <dbReference type="EMBL" id="KRX00745.1"/>
    </source>
</evidence>
<dbReference type="EMBL" id="LDAU01000182">
    <property type="protein sequence ID" value="KRX00745.1"/>
    <property type="molecule type" value="Genomic_DNA"/>
</dbReference>
<feature type="compositionally biased region" description="Polar residues" evidence="2">
    <location>
        <begin position="169"/>
        <end position="183"/>
    </location>
</feature>
<feature type="transmembrane region" description="Helical" evidence="3">
    <location>
        <begin position="263"/>
        <end position="288"/>
    </location>
</feature>
<keyword evidence="3" id="KW-0472">Membrane</keyword>
<dbReference type="PANTHER" id="PTHR45689:SF5">
    <property type="entry name" value="I[[H]] CHANNEL, ISOFORM E"/>
    <property type="match status" value="1"/>
</dbReference>
<dbReference type="SUPFAM" id="SSF51206">
    <property type="entry name" value="cAMP-binding domain-like"/>
    <property type="match status" value="1"/>
</dbReference>
<keyword evidence="1" id="KW-0175">Coiled coil</keyword>
<dbReference type="Gene3D" id="1.10.287.630">
    <property type="entry name" value="Helix hairpin bin"/>
    <property type="match status" value="1"/>
</dbReference>
<feature type="transmembrane region" description="Helical" evidence="3">
    <location>
        <begin position="241"/>
        <end position="257"/>
    </location>
</feature>
<dbReference type="GO" id="GO:0035725">
    <property type="term" value="P:sodium ion transmembrane transport"/>
    <property type="evidence" value="ECO:0007669"/>
    <property type="project" value="TreeGrafter"/>
</dbReference>
<dbReference type="InterPro" id="IPR051413">
    <property type="entry name" value="K/Na_HCN_channel"/>
</dbReference>
<evidence type="ECO:0000313" key="5">
    <source>
        <dbReference type="Proteomes" id="UP000054937"/>
    </source>
</evidence>
<keyword evidence="3" id="KW-1133">Transmembrane helix</keyword>
<keyword evidence="5" id="KW-1185">Reference proteome</keyword>
<dbReference type="AlphaFoldDB" id="A0A0V0QEV1"/>
<accession>A0A0V0QEV1</accession>
<dbReference type="GO" id="GO:0005249">
    <property type="term" value="F:voltage-gated potassium channel activity"/>
    <property type="evidence" value="ECO:0007669"/>
    <property type="project" value="TreeGrafter"/>
</dbReference>
<comment type="caution">
    <text evidence="4">The sequence shown here is derived from an EMBL/GenBank/DDBJ whole genome shotgun (WGS) entry which is preliminary data.</text>
</comment>
<dbReference type="PANTHER" id="PTHR45689">
    <property type="entry name" value="I[[H]] CHANNEL, ISOFORM E"/>
    <property type="match status" value="1"/>
</dbReference>
<dbReference type="InParanoid" id="A0A0V0QEV1"/>
<proteinExistence type="predicted"/>
<name>A0A0V0QEV1_PSEPJ</name>
<dbReference type="GO" id="GO:0003254">
    <property type="term" value="P:regulation of membrane depolarization"/>
    <property type="evidence" value="ECO:0007669"/>
    <property type="project" value="TreeGrafter"/>
</dbReference>
<feature type="compositionally biased region" description="Low complexity" evidence="2">
    <location>
        <begin position="153"/>
        <end position="168"/>
    </location>
</feature>
<evidence type="ECO:0000256" key="3">
    <source>
        <dbReference type="SAM" id="Phobius"/>
    </source>
</evidence>
<dbReference type="Proteomes" id="UP000054937">
    <property type="component" value="Unassembled WGS sequence"/>
</dbReference>
<organism evidence="4 5">
    <name type="scientific">Pseudocohnilembus persalinus</name>
    <name type="common">Ciliate</name>
    <dbReference type="NCBI Taxonomy" id="266149"/>
    <lineage>
        <taxon>Eukaryota</taxon>
        <taxon>Sar</taxon>
        <taxon>Alveolata</taxon>
        <taxon>Ciliophora</taxon>
        <taxon>Intramacronucleata</taxon>
        <taxon>Oligohymenophorea</taxon>
        <taxon>Scuticociliatia</taxon>
        <taxon>Philasterida</taxon>
        <taxon>Pseudocohnilembidae</taxon>
        <taxon>Pseudocohnilembus</taxon>
    </lineage>
</organism>
<keyword evidence="3" id="KW-0812">Transmembrane</keyword>
<dbReference type="InterPro" id="IPR018490">
    <property type="entry name" value="cNMP-bd_dom_sf"/>
</dbReference>